<proteinExistence type="predicted"/>
<evidence type="ECO:0000313" key="1">
    <source>
        <dbReference type="EMBL" id="VDI62690.1"/>
    </source>
</evidence>
<dbReference type="EMBL" id="UYJE01008283">
    <property type="protein sequence ID" value="VDI62690.1"/>
    <property type="molecule type" value="Genomic_DNA"/>
</dbReference>
<comment type="caution">
    <text evidence="1">The sequence shown here is derived from an EMBL/GenBank/DDBJ whole genome shotgun (WGS) entry which is preliminary data.</text>
</comment>
<dbReference type="AlphaFoldDB" id="A0A8B6GE24"/>
<name>A0A8B6GE24_MYTGA</name>
<protein>
    <submittedName>
        <fullName evidence="1">Uncharacterized protein</fullName>
    </submittedName>
</protein>
<accession>A0A8B6GE24</accession>
<dbReference type="GO" id="GO:0030488">
    <property type="term" value="P:tRNA methylation"/>
    <property type="evidence" value="ECO:0007669"/>
    <property type="project" value="TreeGrafter"/>
</dbReference>
<keyword evidence="2" id="KW-1185">Reference proteome</keyword>
<dbReference type="InterPro" id="IPR051954">
    <property type="entry name" value="tRNA_methyltransferase_THADA"/>
</dbReference>
<dbReference type="Proteomes" id="UP000596742">
    <property type="component" value="Unassembled WGS sequence"/>
</dbReference>
<dbReference type="OrthoDB" id="6080785at2759"/>
<dbReference type="PANTHER" id="PTHR14387">
    <property type="entry name" value="THADA/DEATH RECEPTOR INTERACTING PROTEIN"/>
    <property type="match status" value="1"/>
</dbReference>
<evidence type="ECO:0000313" key="2">
    <source>
        <dbReference type="Proteomes" id="UP000596742"/>
    </source>
</evidence>
<dbReference type="PANTHER" id="PTHR14387:SF7">
    <property type="entry name" value="THYROID ADENOMA-ASSOCIATED PROTEIN"/>
    <property type="match status" value="1"/>
</dbReference>
<sequence>MKLEVKLRKNIFAETEKQTEKLEGLKDLQNVKDQIAVVKEVCKGLKSNEGEITYVLKKLVEIYITFPAKHQVKRVLISAFQSLPSQSSDYVVTELSRQLECIHTGCLVSGDLRSYIDTVAGLMDNFPLGQKCIDNQCLEILQNVSSILSKFLAENSSTQSSVRQNELMHSCLACIQAGNKILQKSHSTLSCKESEEISSVTTSLIKHNIDILHIDEFLMDCKTTCAINVILLIRLKFPRRSVTKVVEYIFQGSNKTGAEYSDFQTLAKGDNLSCQLSLLYGIMSIMELSELVELHDGKCLLLDYIFPSLTKISEKGYPNSISKLLTVKCYNMWTSKTCSCLKSEVVSDKQRLLLCGGGQIIEAIMSCVWTVWEDTTDVIRIIAREIFENILKIHTMASSSDISTDIFLQNLTKKLIFHVSWSSKGKYGMLSNLVQIIGTDLVLQQTSDLSSIILSQMSEHALACHVSTFEY</sequence>
<dbReference type="GO" id="GO:0005829">
    <property type="term" value="C:cytosol"/>
    <property type="evidence" value="ECO:0007669"/>
    <property type="project" value="TreeGrafter"/>
</dbReference>
<gene>
    <name evidence="1" type="ORF">MGAL_10B083084</name>
</gene>
<organism evidence="1 2">
    <name type="scientific">Mytilus galloprovincialis</name>
    <name type="common">Mediterranean mussel</name>
    <dbReference type="NCBI Taxonomy" id="29158"/>
    <lineage>
        <taxon>Eukaryota</taxon>
        <taxon>Metazoa</taxon>
        <taxon>Spiralia</taxon>
        <taxon>Lophotrochozoa</taxon>
        <taxon>Mollusca</taxon>
        <taxon>Bivalvia</taxon>
        <taxon>Autobranchia</taxon>
        <taxon>Pteriomorphia</taxon>
        <taxon>Mytilida</taxon>
        <taxon>Mytiloidea</taxon>
        <taxon>Mytilidae</taxon>
        <taxon>Mytilinae</taxon>
        <taxon>Mytilus</taxon>
    </lineage>
</organism>
<reference evidence="1" key="1">
    <citation type="submission" date="2018-11" db="EMBL/GenBank/DDBJ databases">
        <authorList>
            <person name="Alioto T."/>
            <person name="Alioto T."/>
        </authorList>
    </citation>
    <scope>NUCLEOTIDE SEQUENCE</scope>
</reference>